<organism evidence="3 4">
    <name type="scientific">Pyricularia oryzae</name>
    <name type="common">Rice blast fungus</name>
    <name type="synonym">Magnaporthe oryzae</name>
    <dbReference type="NCBI Taxonomy" id="318829"/>
    <lineage>
        <taxon>Eukaryota</taxon>
        <taxon>Fungi</taxon>
        <taxon>Dikarya</taxon>
        <taxon>Ascomycota</taxon>
        <taxon>Pezizomycotina</taxon>
        <taxon>Sordariomycetes</taxon>
        <taxon>Sordariomycetidae</taxon>
        <taxon>Magnaporthales</taxon>
        <taxon>Pyriculariaceae</taxon>
        <taxon>Pyricularia</taxon>
    </lineage>
</organism>
<dbReference type="Proteomes" id="UP000294847">
    <property type="component" value="Chromosome 7"/>
</dbReference>
<evidence type="ECO:0000313" key="4">
    <source>
        <dbReference type="Proteomes" id="UP000294847"/>
    </source>
</evidence>
<evidence type="ECO:0000313" key="3">
    <source>
        <dbReference type="EMBL" id="QBZ66156.1"/>
    </source>
</evidence>
<proteinExistence type="predicted"/>
<protein>
    <submittedName>
        <fullName evidence="3">Uncharacterized protein</fullName>
    </submittedName>
</protein>
<keyword evidence="2" id="KW-0812">Transmembrane</keyword>
<dbReference type="EMBL" id="CP034210">
    <property type="protein sequence ID" value="QBZ66156.1"/>
    <property type="molecule type" value="Genomic_DNA"/>
</dbReference>
<name>A0A4P7NW31_PYROR</name>
<feature type="region of interest" description="Disordered" evidence="1">
    <location>
        <begin position="215"/>
        <end position="241"/>
    </location>
</feature>
<sequence length="241" mass="26492">MKKNISTQRSITRQHPPRAMYIPDHQAQQQQQQQPEQTMSEEMVQAMLRSFMYSAIVAGSVAVIAALAYCAVQLTSRDRNVYARFILVYNTGLSRKHDVTPVALASTSHSLTGCFVGVTTARGRYGDTRYIYSMTAPPIPYVMSEAAAQSGRPHHDIHTPTHGTSQFSMKELYDIMRTNIFSSDSDEANARGQDDIVNQHSSLLANADVGQRNSSLDGFGTTAESENVAPAPSDGADRYVL</sequence>
<keyword evidence="2" id="KW-0472">Membrane</keyword>
<dbReference type="AlphaFoldDB" id="A0A4P7NW31"/>
<keyword evidence="2" id="KW-1133">Transmembrane helix</keyword>
<gene>
    <name evidence="3" type="ORF">PoMZ_13127</name>
</gene>
<evidence type="ECO:0000256" key="1">
    <source>
        <dbReference type="SAM" id="MobiDB-lite"/>
    </source>
</evidence>
<feature type="transmembrane region" description="Helical" evidence="2">
    <location>
        <begin position="51"/>
        <end position="72"/>
    </location>
</feature>
<accession>A0A4P7NW31</accession>
<evidence type="ECO:0000256" key="2">
    <source>
        <dbReference type="SAM" id="Phobius"/>
    </source>
</evidence>
<reference evidence="3 4" key="1">
    <citation type="journal article" date="2019" name="Mol. Biol. Evol.">
        <title>Blast fungal genomes show frequent chromosomal changes, gene gains and losses, and effector gene turnover.</title>
        <authorList>
            <person name="Gomez Luciano L.B."/>
            <person name="Jason Tsai I."/>
            <person name="Chuma I."/>
            <person name="Tosa Y."/>
            <person name="Chen Y.H."/>
            <person name="Li J.Y."/>
            <person name="Li M.Y."/>
            <person name="Jade Lu M.Y."/>
            <person name="Nakayashiki H."/>
            <person name="Li W.H."/>
        </authorList>
    </citation>
    <scope>NUCLEOTIDE SEQUENCE [LARGE SCALE GENOMIC DNA]</scope>
    <source>
        <strain evidence="3">MZ5-1-6</strain>
    </source>
</reference>